<dbReference type="Proteomes" id="UP001589818">
    <property type="component" value="Unassembled WGS sequence"/>
</dbReference>
<organism evidence="1 2">
    <name type="scientific">Paenibacillus mendelii</name>
    <dbReference type="NCBI Taxonomy" id="206163"/>
    <lineage>
        <taxon>Bacteria</taxon>
        <taxon>Bacillati</taxon>
        <taxon>Bacillota</taxon>
        <taxon>Bacilli</taxon>
        <taxon>Bacillales</taxon>
        <taxon>Paenibacillaceae</taxon>
        <taxon>Paenibacillus</taxon>
    </lineage>
</organism>
<evidence type="ECO:0000313" key="1">
    <source>
        <dbReference type="EMBL" id="MFC0392349.1"/>
    </source>
</evidence>
<name>A0ABV6J8Y0_9BACL</name>
<dbReference type="InterPro" id="IPR011047">
    <property type="entry name" value="Quinoprotein_ADH-like_sf"/>
</dbReference>
<reference evidence="1 2" key="1">
    <citation type="submission" date="2024-09" db="EMBL/GenBank/DDBJ databases">
        <authorList>
            <person name="Sun Q."/>
            <person name="Mori K."/>
        </authorList>
    </citation>
    <scope>NUCLEOTIDE SEQUENCE [LARGE SCALE GENOMIC DNA]</scope>
    <source>
        <strain evidence="1 2">CCM 4839</strain>
    </source>
</reference>
<dbReference type="InterPro" id="IPR015943">
    <property type="entry name" value="WD40/YVTN_repeat-like_dom_sf"/>
</dbReference>
<evidence type="ECO:0000313" key="2">
    <source>
        <dbReference type="Proteomes" id="UP001589818"/>
    </source>
</evidence>
<comment type="caution">
    <text evidence="1">The sequence shown here is derived from an EMBL/GenBank/DDBJ whole genome shotgun (WGS) entry which is preliminary data.</text>
</comment>
<sequence length="267" mass="30156">MLPDSFKNWRSRPNHFSSVKVQADRSLIAASLDQGVYHMSEQGDWSKLSEGLPEGATVNRLQVIEGRMYACTSHGLYRLHRKRWQYADISQPCYQFKEEWGYIFAATQNGLIYKTEGNWKHSAFENAIVYDFLFTPQYLYIALDKGIAMYDRLTDRWATFELGIGVTSLAAERDRLVGAGEKGELILSNGRGGFETVQFGGIFVFAVATKEQAVYVCTDKGLFRLGTLNGRITLFSIKAGVPVTDIDWHGTNLYMATLSKGIQTMRE</sequence>
<accession>A0ABV6J8Y0</accession>
<proteinExistence type="predicted"/>
<protein>
    <submittedName>
        <fullName evidence="1">Uncharacterized protein</fullName>
    </submittedName>
</protein>
<dbReference type="Gene3D" id="2.130.10.10">
    <property type="entry name" value="YVTN repeat-like/Quinoprotein amine dehydrogenase"/>
    <property type="match status" value="1"/>
</dbReference>
<gene>
    <name evidence="1" type="ORF">ACFFJ8_13330</name>
</gene>
<dbReference type="EMBL" id="JBHLVF010000017">
    <property type="protein sequence ID" value="MFC0392349.1"/>
    <property type="molecule type" value="Genomic_DNA"/>
</dbReference>
<dbReference type="RefSeq" id="WP_204819452.1">
    <property type="nucleotide sequence ID" value="NZ_JANHOF010000003.1"/>
</dbReference>
<keyword evidence="2" id="KW-1185">Reference proteome</keyword>
<dbReference type="SUPFAM" id="SSF50998">
    <property type="entry name" value="Quinoprotein alcohol dehydrogenase-like"/>
    <property type="match status" value="1"/>
</dbReference>